<dbReference type="Proteomes" id="UP000722485">
    <property type="component" value="Unassembled WGS sequence"/>
</dbReference>
<protein>
    <recommendedName>
        <fullName evidence="4">Apple domain-containing protein</fullName>
    </recommendedName>
</protein>
<name>A0A9P5HJS5_9HYPO</name>
<feature type="signal peptide" evidence="1">
    <location>
        <begin position="1"/>
        <end position="19"/>
    </location>
</feature>
<gene>
    <name evidence="2" type="ORF">G7Z17_g1196</name>
</gene>
<proteinExistence type="predicted"/>
<reference evidence="2" key="1">
    <citation type="submission" date="2020-03" db="EMBL/GenBank/DDBJ databases">
        <title>Draft Genome Sequence of Cylindrodendrum hubeiense.</title>
        <authorList>
            <person name="Buettner E."/>
            <person name="Kellner H."/>
        </authorList>
    </citation>
    <scope>NUCLEOTIDE SEQUENCE</scope>
    <source>
        <strain evidence="2">IHI 201604</strain>
    </source>
</reference>
<keyword evidence="1" id="KW-0732">Signal</keyword>
<comment type="caution">
    <text evidence="2">The sequence shown here is derived from an EMBL/GenBank/DDBJ whole genome shotgun (WGS) entry which is preliminary data.</text>
</comment>
<evidence type="ECO:0008006" key="4">
    <source>
        <dbReference type="Google" id="ProtNLM"/>
    </source>
</evidence>
<dbReference type="AlphaFoldDB" id="A0A9P5HJS5"/>
<evidence type="ECO:0000313" key="2">
    <source>
        <dbReference type="EMBL" id="KAF7556692.1"/>
    </source>
</evidence>
<evidence type="ECO:0000313" key="3">
    <source>
        <dbReference type="Proteomes" id="UP000722485"/>
    </source>
</evidence>
<feature type="chain" id="PRO_5040191325" description="Apple domain-containing protein" evidence="1">
    <location>
        <begin position="20"/>
        <end position="365"/>
    </location>
</feature>
<organism evidence="2 3">
    <name type="scientific">Cylindrodendrum hubeiense</name>
    <dbReference type="NCBI Taxonomy" id="595255"/>
    <lineage>
        <taxon>Eukaryota</taxon>
        <taxon>Fungi</taxon>
        <taxon>Dikarya</taxon>
        <taxon>Ascomycota</taxon>
        <taxon>Pezizomycotina</taxon>
        <taxon>Sordariomycetes</taxon>
        <taxon>Hypocreomycetidae</taxon>
        <taxon>Hypocreales</taxon>
        <taxon>Nectriaceae</taxon>
        <taxon>Cylindrodendrum</taxon>
    </lineage>
</organism>
<sequence length="365" mass="38460">MVTIKALLVLALGAANVLASSKPEVTCSTKFGTKSVKNPKTQMSTRVKTITETRKVYKSIHTTITPKPKTIIISLTDTAVVTSTASTVTDTATITETKTDYETNTITSTQIDTATETTIITSTTTTTTYPAPASFTSISQEAGYVAKRALAIRGSKPSNAKTIQCGKGGKPGSTYPKQYPQSVACIRNIVKTAVKTVTTTVKGRTITLQPKTQFLTTTATITSTTTEFPAEVSATVTESATITETSTIIETTTTTTTTVATIQTVVPTDFYAACASDNIVTTANGGKVITTIQSGGGANFEQLAGSATAYSCCVLCMNNSNCRGSFSWQTTCWAVIATTCTPGQFTVDKFYTENVASGNYIGYLI</sequence>
<dbReference type="EMBL" id="JAANBB010000010">
    <property type="protein sequence ID" value="KAF7556692.1"/>
    <property type="molecule type" value="Genomic_DNA"/>
</dbReference>
<accession>A0A9P5HJS5</accession>
<evidence type="ECO:0000256" key="1">
    <source>
        <dbReference type="SAM" id="SignalP"/>
    </source>
</evidence>
<keyword evidence="3" id="KW-1185">Reference proteome</keyword>
<dbReference type="OrthoDB" id="5428787at2759"/>